<proteinExistence type="predicted"/>
<feature type="compositionally biased region" description="Low complexity" evidence="1">
    <location>
        <begin position="1"/>
        <end position="18"/>
    </location>
</feature>
<evidence type="ECO:0000313" key="2">
    <source>
        <dbReference type="EMBL" id="CAB4214645.1"/>
    </source>
</evidence>
<sequence length="92" mass="10420">METTMTTMTPKMTQTPETGADGADGAAVRCYSCRYWHRVADLDEADQRGQILGQCRRNAPAVGDTSMRWPDAWSKEWCGEYWVLEELEGEGR</sequence>
<accession>A0A6J5SLD0</accession>
<name>A0A6J5SLD0_9CAUD</name>
<evidence type="ECO:0000256" key="1">
    <source>
        <dbReference type="SAM" id="MobiDB-lite"/>
    </source>
</evidence>
<dbReference type="EMBL" id="LR797459">
    <property type="protein sequence ID" value="CAB4218588.1"/>
    <property type="molecule type" value="Genomic_DNA"/>
</dbReference>
<dbReference type="EMBL" id="LR797412">
    <property type="protein sequence ID" value="CAB4214645.1"/>
    <property type="molecule type" value="Genomic_DNA"/>
</dbReference>
<reference evidence="2" key="1">
    <citation type="submission" date="2020-05" db="EMBL/GenBank/DDBJ databases">
        <authorList>
            <person name="Chiriac C."/>
            <person name="Salcher M."/>
            <person name="Ghai R."/>
            <person name="Kavagutti S V."/>
        </authorList>
    </citation>
    <scope>NUCLEOTIDE SEQUENCE</scope>
</reference>
<evidence type="ECO:0000313" key="3">
    <source>
        <dbReference type="EMBL" id="CAB4218588.1"/>
    </source>
</evidence>
<protein>
    <submittedName>
        <fullName evidence="2">Uncharacterized protein</fullName>
    </submittedName>
</protein>
<gene>
    <name evidence="2" type="ORF">UFOVP1459_55</name>
    <name evidence="3" type="ORF">UFOVP1609_29</name>
</gene>
<organism evidence="2">
    <name type="scientific">uncultured Caudovirales phage</name>
    <dbReference type="NCBI Taxonomy" id="2100421"/>
    <lineage>
        <taxon>Viruses</taxon>
        <taxon>Duplodnaviria</taxon>
        <taxon>Heunggongvirae</taxon>
        <taxon>Uroviricota</taxon>
        <taxon>Caudoviricetes</taxon>
        <taxon>Peduoviridae</taxon>
        <taxon>Maltschvirus</taxon>
        <taxon>Maltschvirus maltsch</taxon>
    </lineage>
</organism>
<feature type="region of interest" description="Disordered" evidence="1">
    <location>
        <begin position="1"/>
        <end position="23"/>
    </location>
</feature>